<dbReference type="GO" id="GO:0008234">
    <property type="term" value="F:cysteine-type peptidase activity"/>
    <property type="evidence" value="ECO:0007669"/>
    <property type="project" value="InterPro"/>
</dbReference>
<proteinExistence type="inferred from homology"/>
<dbReference type="SMART" id="SM00645">
    <property type="entry name" value="Pept_C1"/>
    <property type="match status" value="1"/>
</dbReference>
<dbReference type="InterPro" id="IPR038765">
    <property type="entry name" value="Papain-like_cys_pep_sf"/>
</dbReference>
<comment type="caution">
    <text evidence="3">The sequence shown here is derived from an EMBL/GenBank/DDBJ whole genome shotgun (WGS) entry which is preliminary data.</text>
</comment>
<keyword evidence="3" id="KW-0645">Protease</keyword>
<sequence>MLLILLIASALAETITEIINSNPSSTWVAIDYPQSVMDKIRFRQTRSTILPRRTINSYRLNDVPDEFDSRTRWPDMISGVRDQGKCGASEAFSVADVIGDRLGVLGCSLGQLSPEDIVSCSQKDGCGGQFVDKVWNYAKKTGIATEECIPYEAGEGIEPQCPVRCKNGSDILRAKVKSFKFVNPDLVDQEIFKNGPATTEIQVYEDFLQYKSGIYKHQSGGLLGFLDAVLIGWGNEDEVPYWIVQASWGTNWGENGYFRILRGEDHCFVESYVIAGIPKCTKE</sequence>
<evidence type="ECO:0000256" key="1">
    <source>
        <dbReference type="ARBA" id="ARBA00008455"/>
    </source>
</evidence>
<dbReference type="InterPro" id="IPR000668">
    <property type="entry name" value="Peptidase_C1A_C"/>
</dbReference>
<dbReference type="SUPFAM" id="SSF54001">
    <property type="entry name" value="Cysteine proteinases"/>
    <property type="match status" value="1"/>
</dbReference>
<dbReference type="AlphaFoldDB" id="A0A5J4W135"/>
<reference evidence="3 4" key="1">
    <citation type="submission" date="2019-03" db="EMBL/GenBank/DDBJ databases">
        <title>Single cell metagenomics reveals metabolic interactions within the superorganism composed of flagellate Streblomastix strix and complex community of Bacteroidetes bacteria on its surface.</title>
        <authorList>
            <person name="Treitli S.C."/>
            <person name="Kolisko M."/>
            <person name="Husnik F."/>
            <person name="Keeling P."/>
            <person name="Hampl V."/>
        </authorList>
    </citation>
    <scope>NUCLEOTIDE SEQUENCE [LARGE SCALE GENOMIC DNA]</scope>
    <source>
        <strain evidence="3">ST1C</strain>
    </source>
</reference>
<evidence type="ECO:0000313" key="4">
    <source>
        <dbReference type="Proteomes" id="UP000324800"/>
    </source>
</evidence>
<dbReference type="EMBL" id="SNRW01003923">
    <property type="protein sequence ID" value="KAA6388587.1"/>
    <property type="molecule type" value="Genomic_DNA"/>
</dbReference>
<gene>
    <name evidence="3" type="ORF">EZS28_015885</name>
</gene>
<dbReference type="Proteomes" id="UP000324800">
    <property type="component" value="Unassembled WGS sequence"/>
</dbReference>
<evidence type="ECO:0000259" key="2">
    <source>
        <dbReference type="SMART" id="SM00645"/>
    </source>
</evidence>
<dbReference type="GO" id="GO:0006508">
    <property type="term" value="P:proteolysis"/>
    <property type="evidence" value="ECO:0007669"/>
    <property type="project" value="UniProtKB-KW"/>
</dbReference>
<dbReference type="InterPro" id="IPR013128">
    <property type="entry name" value="Peptidase_C1A"/>
</dbReference>
<organism evidence="3 4">
    <name type="scientific">Streblomastix strix</name>
    <dbReference type="NCBI Taxonomy" id="222440"/>
    <lineage>
        <taxon>Eukaryota</taxon>
        <taxon>Metamonada</taxon>
        <taxon>Preaxostyla</taxon>
        <taxon>Oxymonadida</taxon>
        <taxon>Streblomastigidae</taxon>
        <taxon>Streblomastix</taxon>
    </lineage>
</organism>
<name>A0A5J4W135_9EUKA</name>
<dbReference type="PANTHER" id="PTHR12411">
    <property type="entry name" value="CYSTEINE PROTEASE FAMILY C1-RELATED"/>
    <property type="match status" value="1"/>
</dbReference>
<comment type="similarity">
    <text evidence="1">Belongs to the peptidase C1 family.</text>
</comment>
<dbReference type="OrthoDB" id="3789175at2759"/>
<protein>
    <submittedName>
        <fullName evidence="3">Putative cathepsin B2 cysteine protease</fullName>
    </submittedName>
</protein>
<feature type="domain" description="Peptidase C1A papain C-terminal" evidence="2">
    <location>
        <begin position="63"/>
        <end position="277"/>
    </location>
</feature>
<accession>A0A5J4W135</accession>
<dbReference type="Pfam" id="PF00112">
    <property type="entry name" value="Peptidase_C1"/>
    <property type="match status" value="1"/>
</dbReference>
<keyword evidence="3" id="KW-0378">Hydrolase</keyword>
<dbReference type="Gene3D" id="3.90.70.10">
    <property type="entry name" value="Cysteine proteinases"/>
    <property type="match status" value="1"/>
</dbReference>
<evidence type="ECO:0000313" key="3">
    <source>
        <dbReference type="EMBL" id="KAA6388587.1"/>
    </source>
</evidence>